<keyword evidence="2" id="KW-1185">Reference proteome</keyword>
<feature type="compositionally biased region" description="Basic and acidic residues" evidence="1">
    <location>
        <begin position="422"/>
        <end position="431"/>
    </location>
</feature>
<protein>
    <recommendedName>
        <fullName evidence="4">BTB domain transcription factor</fullName>
    </recommendedName>
</protein>
<feature type="compositionally biased region" description="Acidic residues" evidence="1">
    <location>
        <begin position="97"/>
        <end position="106"/>
    </location>
</feature>
<evidence type="ECO:0000313" key="2">
    <source>
        <dbReference type="Proteomes" id="UP000504637"/>
    </source>
</evidence>
<feature type="region of interest" description="Disordered" evidence="1">
    <location>
        <begin position="1"/>
        <end position="175"/>
    </location>
</feature>
<dbReference type="OrthoDB" id="1028014at2759"/>
<dbReference type="PANTHER" id="PTHR34776">
    <property type="entry name" value="F17F16.3 PROTEIN"/>
    <property type="match status" value="1"/>
</dbReference>
<feature type="compositionally biased region" description="Basic and acidic residues" evidence="1">
    <location>
        <begin position="398"/>
        <end position="414"/>
    </location>
</feature>
<dbReference type="GeneID" id="54363853"/>
<feature type="compositionally biased region" description="Polar residues" evidence="1">
    <location>
        <begin position="1"/>
        <end position="26"/>
    </location>
</feature>
<reference evidence="3" key="1">
    <citation type="submission" date="2020-01" db="EMBL/GenBank/DDBJ databases">
        <authorList>
            <consortium name="DOE Joint Genome Institute"/>
            <person name="Haridas S."/>
            <person name="Albert R."/>
            <person name="Binder M."/>
            <person name="Bloem J."/>
            <person name="Labutti K."/>
            <person name="Salamov A."/>
            <person name="Andreopoulos B."/>
            <person name="Baker S.E."/>
            <person name="Barry K."/>
            <person name="Bills G."/>
            <person name="Bluhm B.H."/>
            <person name="Cannon C."/>
            <person name="Castanera R."/>
            <person name="Culley D.E."/>
            <person name="Daum C."/>
            <person name="Ezra D."/>
            <person name="Gonzalez J.B."/>
            <person name="Henrissat B."/>
            <person name="Kuo A."/>
            <person name="Liang C."/>
            <person name="Lipzen A."/>
            <person name="Lutzoni F."/>
            <person name="Magnuson J."/>
            <person name="Mondo S."/>
            <person name="Nolan M."/>
            <person name="Ohm R."/>
            <person name="Pangilinan J."/>
            <person name="Park H.-J."/>
            <person name="Ramirez L."/>
            <person name="Alfaro M."/>
            <person name="Sun H."/>
            <person name="Tritt A."/>
            <person name="Yoshinaga Y."/>
            <person name="Zwiers L.-H."/>
            <person name="Turgeon B.G."/>
            <person name="Goodwin S.B."/>
            <person name="Spatafora J.W."/>
            <person name="Crous P.W."/>
            <person name="Grigoriev I.V."/>
        </authorList>
    </citation>
    <scope>NUCLEOTIDE SEQUENCE</scope>
    <source>
        <strain evidence="3">CBS 342.82</strain>
    </source>
</reference>
<dbReference type="Proteomes" id="UP000504637">
    <property type="component" value="Unplaced"/>
</dbReference>
<sequence length="452" mass="49238">MPSTRSSARSQEGGNASPKSDSSVSGTKRKVDEVTSPTATKAKRDTGAKKQKTLEESMPSDEAVAQELNGEDQANKSEAKQSNGHTGEASDEKHDDDMEIDGDDEPEGKQAGDAEANGSEHKDEKAHDDKEKSIQQDSATSETEESKPQANGGSSGDVGGNAVEKDSSREQAMPSNILEKGIIHFFTRGRVGVDDPDSVQDIARSSFVLRPLPQGAKLTDGAIPDMKNNRLFALPKKVWPKSGKDRFMAFVEKAKVDMDTLKKEFFSGSEYNTKTAGVRSTPEITPVGEGVYAMTTTGGGHGTTHLVYMLTIPAEISEVQRDLGLAEKGSFVMSLKNPKSGGPSYAQLPEVAEFPDEVFEEFRGRGWMPAQPKHLDYANAQVLLIGEDFESSNNLEPAAKDEKDEKKETPQEELEKLEEEDEHRVHNLRGDDTVFADLGISSKEYPKVLTTW</sequence>
<gene>
    <name evidence="3" type="ORF">K489DRAFT_385268</name>
</gene>
<reference evidence="3" key="3">
    <citation type="submission" date="2025-08" db="UniProtKB">
        <authorList>
            <consortium name="RefSeq"/>
        </authorList>
    </citation>
    <scope>IDENTIFICATION</scope>
    <source>
        <strain evidence="3">CBS 342.82</strain>
    </source>
</reference>
<evidence type="ECO:0008006" key="4">
    <source>
        <dbReference type="Google" id="ProtNLM"/>
    </source>
</evidence>
<reference evidence="3" key="2">
    <citation type="submission" date="2020-04" db="EMBL/GenBank/DDBJ databases">
        <authorList>
            <consortium name="NCBI Genome Project"/>
        </authorList>
    </citation>
    <scope>NUCLEOTIDE SEQUENCE</scope>
    <source>
        <strain evidence="3">CBS 342.82</strain>
    </source>
</reference>
<dbReference type="AlphaFoldDB" id="A0A6J3LQV5"/>
<proteinExistence type="predicted"/>
<dbReference type="PANTHER" id="PTHR34776:SF1">
    <property type="entry name" value="F17F16.3 PROTEIN"/>
    <property type="match status" value="1"/>
</dbReference>
<organism evidence="3">
    <name type="scientific">Dissoconium aciculare CBS 342.82</name>
    <dbReference type="NCBI Taxonomy" id="1314786"/>
    <lineage>
        <taxon>Eukaryota</taxon>
        <taxon>Fungi</taxon>
        <taxon>Dikarya</taxon>
        <taxon>Ascomycota</taxon>
        <taxon>Pezizomycotina</taxon>
        <taxon>Dothideomycetes</taxon>
        <taxon>Dothideomycetidae</taxon>
        <taxon>Mycosphaerellales</taxon>
        <taxon>Dissoconiaceae</taxon>
        <taxon>Dissoconium</taxon>
    </lineage>
</organism>
<name>A0A6J3LQV5_9PEZI</name>
<evidence type="ECO:0000313" key="3">
    <source>
        <dbReference type="RefSeq" id="XP_033455039.1"/>
    </source>
</evidence>
<evidence type="ECO:0000256" key="1">
    <source>
        <dbReference type="SAM" id="MobiDB-lite"/>
    </source>
</evidence>
<accession>A0A6J3LQV5</accession>
<dbReference type="RefSeq" id="XP_033455039.1">
    <property type="nucleotide sequence ID" value="XM_033606053.1"/>
</dbReference>
<feature type="region of interest" description="Disordered" evidence="1">
    <location>
        <begin position="390"/>
        <end position="431"/>
    </location>
</feature>
<feature type="compositionally biased region" description="Basic and acidic residues" evidence="1">
    <location>
        <begin position="42"/>
        <end position="55"/>
    </location>
</feature>
<feature type="compositionally biased region" description="Basic and acidic residues" evidence="1">
    <location>
        <begin position="107"/>
        <end position="134"/>
    </location>
</feature>